<evidence type="ECO:0000256" key="1">
    <source>
        <dbReference type="SAM" id="MobiDB-lite"/>
    </source>
</evidence>
<feature type="region of interest" description="Disordered" evidence="1">
    <location>
        <begin position="1"/>
        <end position="37"/>
    </location>
</feature>
<organism evidence="2 3">
    <name type="scientific">Apatococcus fuscideae</name>
    <dbReference type="NCBI Taxonomy" id="2026836"/>
    <lineage>
        <taxon>Eukaryota</taxon>
        <taxon>Viridiplantae</taxon>
        <taxon>Chlorophyta</taxon>
        <taxon>core chlorophytes</taxon>
        <taxon>Trebouxiophyceae</taxon>
        <taxon>Chlorellales</taxon>
        <taxon>Chlorellaceae</taxon>
        <taxon>Apatococcus</taxon>
    </lineage>
</organism>
<feature type="compositionally biased region" description="Polar residues" evidence="1">
    <location>
        <begin position="10"/>
        <end position="33"/>
    </location>
</feature>
<dbReference type="EMBL" id="JALJOV010000377">
    <property type="protein sequence ID" value="KAK9864230.1"/>
    <property type="molecule type" value="Genomic_DNA"/>
</dbReference>
<evidence type="ECO:0008006" key="4">
    <source>
        <dbReference type="Google" id="ProtNLM"/>
    </source>
</evidence>
<gene>
    <name evidence="2" type="ORF">WJX84_000457</name>
</gene>
<dbReference type="AlphaFoldDB" id="A0AAW1T6E4"/>
<name>A0AAW1T6E4_9CHLO</name>
<evidence type="ECO:0000313" key="2">
    <source>
        <dbReference type="EMBL" id="KAK9864230.1"/>
    </source>
</evidence>
<evidence type="ECO:0000313" key="3">
    <source>
        <dbReference type="Proteomes" id="UP001485043"/>
    </source>
</evidence>
<dbReference type="Proteomes" id="UP001485043">
    <property type="component" value="Unassembled WGS sequence"/>
</dbReference>
<reference evidence="2 3" key="1">
    <citation type="journal article" date="2024" name="Nat. Commun.">
        <title>Phylogenomics reveals the evolutionary origins of lichenization in chlorophyte algae.</title>
        <authorList>
            <person name="Puginier C."/>
            <person name="Libourel C."/>
            <person name="Otte J."/>
            <person name="Skaloud P."/>
            <person name="Haon M."/>
            <person name="Grisel S."/>
            <person name="Petersen M."/>
            <person name="Berrin J.G."/>
            <person name="Delaux P.M."/>
            <person name="Dal Grande F."/>
            <person name="Keller J."/>
        </authorList>
    </citation>
    <scope>NUCLEOTIDE SEQUENCE [LARGE SCALE GENOMIC DNA]</scope>
    <source>
        <strain evidence="2 3">SAG 2523</strain>
    </source>
</reference>
<keyword evidence="3" id="KW-1185">Reference proteome</keyword>
<protein>
    <recommendedName>
        <fullName evidence="4">BZIP domain-containing protein</fullName>
    </recommendedName>
</protein>
<accession>A0AAW1T6E4</accession>
<comment type="caution">
    <text evidence="2">The sequence shown here is derived from an EMBL/GenBank/DDBJ whole genome shotgun (WGS) entry which is preliminary data.</text>
</comment>
<proteinExistence type="predicted"/>
<sequence length="181" mass="21168">MDCSTESENDSQHNTHASFQQPPANNGHIQQVQRRGPGRRIQQVGNVHVLPLTTSEERLIKRRALNRASARRSRQRRIDFAEQASLEIVQLRHQLDYARWEADQWRHLALTLELKSRCATRIFQVASDGKPFHQRAHPIVKITTLTFQEYKRMSLNLWKRTAPRETAYFRLSNVQYSLLAS</sequence>